<organism evidence="2">
    <name type="scientific">Aureoumbra lagunensis</name>
    <dbReference type="NCBI Taxonomy" id="44058"/>
    <lineage>
        <taxon>Eukaryota</taxon>
        <taxon>Sar</taxon>
        <taxon>Stramenopiles</taxon>
        <taxon>Ochrophyta</taxon>
        <taxon>Pelagophyceae</taxon>
        <taxon>Pelagomonadales</taxon>
        <taxon>Aureoumbra</taxon>
    </lineage>
</organism>
<evidence type="ECO:0000313" key="2">
    <source>
        <dbReference type="EMBL" id="CAE0364242.1"/>
    </source>
</evidence>
<feature type="chain" id="PRO_5031343764" description="Precorrin-2 dehydrogenase" evidence="1">
    <location>
        <begin position="20"/>
        <end position="328"/>
    </location>
</feature>
<keyword evidence="1" id="KW-0732">Signal</keyword>
<gene>
    <name evidence="2" type="ORF">ALAG00032_LOCUS4983</name>
</gene>
<sequence length="328" mass="35203">MNRAFFIATFWWCIQTVSGLAAIAPNSKVLVVGSGPISVLASKTAALKGYTTLLVTSTPDLARELLWLDGPLEDAKEDLPKNPLLLDPSQDEDVATFEKEAINCQGVIVAYDADRVLSDSLLELILPTKKQTKVQRVTLMSRHLNGKANGPLSAAAKVAANKDVFAFNKQIEQQYRDYEKRVKERCVQVSADLVIIRAGTLKGGGPGSIEISQSRDSTQTPTLTRAYYAKVIQKDLVNWQLLFDCDTQGVVLTPGDTAQGPGFRAVFTSTSPNAEPGDSGRVGVAQALVRSLALPNAGGAEFGVNTASARQPPSEDDWAAQFANVLPS</sequence>
<dbReference type="AlphaFoldDB" id="A0A7S3JUR7"/>
<evidence type="ECO:0008006" key="3">
    <source>
        <dbReference type="Google" id="ProtNLM"/>
    </source>
</evidence>
<reference evidence="2" key="1">
    <citation type="submission" date="2021-01" db="EMBL/GenBank/DDBJ databases">
        <authorList>
            <person name="Corre E."/>
            <person name="Pelletier E."/>
            <person name="Niang G."/>
            <person name="Scheremetjew M."/>
            <person name="Finn R."/>
            <person name="Kale V."/>
            <person name="Holt S."/>
            <person name="Cochrane G."/>
            <person name="Meng A."/>
            <person name="Brown T."/>
            <person name="Cohen L."/>
        </authorList>
    </citation>
    <scope>NUCLEOTIDE SEQUENCE</scope>
    <source>
        <strain evidence="2">CCMP1510</strain>
    </source>
</reference>
<accession>A0A7S3JUR7</accession>
<feature type="signal peptide" evidence="1">
    <location>
        <begin position="1"/>
        <end position="19"/>
    </location>
</feature>
<dbReference type="EMBL" id="HBIJ01007081">
    <property type="protein sequence ID" value="CAE0364242.1"/>
    <property type="molecule type" value="Transcribed_RNA"/>
</dbReference>
<evidence type="ECO:0000256" key="1">
    <source>
        <dbReference type="SAM" id="SignalP"/>
    </source>
</evidence>
<proteinExistence type="predicted"/>
<name>A0A7S3JUR7_9STRA</name>
<protein>
    <recommendedName>
        <fullName evidence="3">Precorrin-2 dehydrogenase</fullName>
    </recommendedName>
</protein>